<gene>
    <name evidence="2" type="ORF">WB403_40910</name>
</gene>
<dbReference type="RefSeq" id="WP_336542877.1">
    <property type="nucleotide sequence ID" value="NZ_JBBAYL010000011.1"/>
</dbReference>
<organism evidence="2 3">
    <name type="scientific">Streptomyces brasiliscabiei</name>
    <dbReference type="NCBI Taxonomy" id="2736302"/>
    <lineage>
        <taxon>Bacteria</taxon>
        <taxon>Bacillati</taxon>
        <taxon>Actinomycetota</taxon>
        <taxon>Actinomycetes</taxon>
        <taxon>Kitasatosporales</taxon>
        <taxon>Streptomycetaceae</taxon>
        <taxon>Streptomyces</taxon>
    </lineage>
</organism>
<keyword evidence="3" id="KW-1185">Reference proteome</keyword>
<evidence type="ECO:0000313" key="2">
    <source>
        <dbReference type="EMBL" id="MEI5615497.1"/>
    </source>
</evidence>
<evidence type="ECO:0000313" key="3">
    <source>
        <dbReference type="Proteomes" id="UP001365781"/>
    </source>
</evidence>
<dbReference type="Proteomes" id="UP001365781">
    <property type="component" value="Unassembled WGS sequence"/>
</dbReference>
<sequence>MRGADPRVVLGLHRSRHERRVLTTALDLGVTALDTSSNYLGFRSHEVLARTAGDLLPKFTVSTKVGYCPGADRAEHSLDPVHLLTAVEQAALDLGREPDLVFLHNPEHSLRRATPHDQGALVQACAALEAAVAKGLCAAWGIASWDPSPLLSLIDTTVPRPAVLMVRAGLLVGTRALDAADGLAEAWGLHDGELWGMSPFGGSSSTPVWGRIDPRVFLRESSQLSRFQAAFRASYHLPRVGSVAVSSNDPAHLGELVSALANEVDERIVQEYRSLLQNRSRVQLS</sequence>
<dbReference type="EMBL" id="JBBAYM010000038">
    <property type="protein sequence ID" value="MEI5615497.1"/>
    <property type="molecule type" value="Genomic_DNA"/>
</dbReference>
<dbReference type="SUPFAM" id="SSF51430">
    <property type="entry name" value="NAD(P)-linked oxidoreductase"/>
    <property type="match status" value="1"/>
</dbReference>
<comment type="caution">
    <text evidence="2">The sequence shown here is derived from an EMBL/GenBank/DDBJ whole genome shotgun (WGS) entry which is preliminary data.</text>
</comment>
<dbReference type="InterPro" id="IPR036812">
    <property type="entry name" value="NAD(P)_OxRdtase_dom_sf"/>
</dbReference>
<dbReference type="InterPro" id="IPR023210">
    <property type="entry name" value="NADP_OxRdtase_dom"/>
</dbReference>
<proteinExistence type="predicted"/>
<protein>
    <submittedName>
        <fullName evidence="2">Aldo/keto reductase</fullName>
    </submittedName>
</protein>
<feature type="domain" description="NADP-dependent oxidoreductase" evidence="1">
    <location>
        <begin position="19"/>
        <end position="203"/>
    </location>
</feature>
<accession>A0ABU8GQN2</accession>
<dbReference type="Gene3D" id="3.20.20.100">
    <property type="entry name" value="NADP-dependent oxidoreductase domain"/>
    <property type="match status" value="1"/>
</dbReference>
<name>A0ABU8GQN2_9ACTN</name>
<evidence type="ECO:0000259" key="1">
    <source>
        <dbReference type="Pfam" id="PF00248"/>
    </source>
</evidence>
<reference evidence="2 3" key="1">
    <citation type="submission" date="2024-03" db="EMBL/GenBank/DDBJ databases">
        <title>First Report of Pectobacterium brasiliscabiei causing potato scab in china.</title>
        <authorList>
            <person name="Handique U."/>
        </authorList>
    </citation>
    <scope>NUCLEOTIDE SEQUENCE [LARGE SCALE GENOMIC DNA]</scope>
    <source>
        <strain evidence="2 3">ZRIMU1503</strain>
    </source>
</reference>
<dbReference type="Pfam" id="PF00248">
    <property type="entry name" value="Aldo_ket_red"/>
    <property type="match status" value="1"/>
</dbReference>